<keyword evidence="3" id="KW-0732">Signal</keyword>
<feature type="compositionally biased region" description="Low complexity" evidence="1">
    <location>
        <begin position="115"/>
        <end position="165"/>
    </location>
</feature>
<sequence>MTRIKAVSALAVAFVLTAFGAISAFAWAPITPSADCHTVTVTADDSGHWYTDHPNGVLLFKQGGTELAKPFHFDSLHPDKPIVTLTVDATKKDHIGPGDWTVEVVGDHSTMKSFTVPTCETPTPTPTTKPSASATATPSATTEPSASATATPSATSSTQPTSTSVPSPPVTGQGSNGGDNNFGVVLLVMVVGTVAIGGTTLALSRKGS</sequence>
<comment type="caution">
    <text evidence="4">The sequence shown here is derived from an EMBL/GenBank/DDBJ whole genome shotgun (WGS) entry which is preliminary data.</text>
</comment>
<dbReference type="EMBL" id="JAEKNR010000195">
    <property type="protein sequence ID" value="MBJ7600225.1"/>
    <property type="molecule type" value="Genomic_DNA"/>
</dbReference>
<dbReference type="AlphaFoldDB" id="A0A934KDL9"/>
<evidence type="ECO:0000256" key="1">
    <source>
        <dbReference type="SAM" id="MobiDB-lite"/>
    </source>
</evidence>
<evidence type="ECO:0008006" key="6">
    <source>
        <dbReference type="Google" id="ProtNLM"/>
    </source>
</evidence>
<feature type="region of interest" description="Disordered" evidence="1">
    <location>
        <begin position="113"/>
        <end position="176"/>
    </location>
</feature>
<evidence type="ECO:0000313" key="4">
    <source>
        <dbReference type="EMBL" id="MBJ7600225.1"/>
    </source>
</evidence>
<organism evidence="4 5">
    <name type="scientific">Candidatus Nephthysia bennettiae</name>
    <dbReference type="NCBI Taxonomy" id="3127016"/>
    <lineage>
        <taxon>Bacteria</taxon>
        <taxon>Bacillati</taxon>
        <taxon>Candidatus Dormiibacterota</taxon>
        <taxon>Candidatus Dormibacteria</taxon>
        <taxon>Candidatus Dormibacterales</taxon>
        <taxon>Candidatus Dormibacteraceae</taxon>
        <taxon>Candidatus Nephthysia</taxon>
    </lineage>
</organism>
<dbReference type="Proteomes" id="UP000612893">
    <property type="component" value="Unassembled WGS sequence"/>
</dbReference>
<feature type="transmembrane region" description="Helical" evidence="2">
    <location>
        <begin position="182"/>
        <end position="203"/>
    </location>
</feature>
<evidence type="ECO:0000313" key="5">
    <source>
        <dbReference type="Proteomes" id="UP000612893"/>
    </source>
</evidence>
<feature type="chain" id="PRO_5044748982" description="LPXTG cell wall anchor domain-containing protein" evidence="3">
    <location>
        <begin position="29"/>
        <end position="208"/>
    </location>
</feature>
<accession>A0A934KDL9</accession>
<keyword evidence="5" id="KW-1185">Reference proteome</keyword>
<name>A0A934KDL9_9BACT</name>
<dbReference type="RefSeq" id="WP_338203972.1">
    <property type="nucleotide sequence ID" value="NZ_JAEKNR010000195.1"/>
</dbReference>
<evidence type="ECO:0000256" key="2">
    <source>
        <dbReference type="SAM" id="Phobius"/>
    </source>
</evidence>
<feature type="signal peptide" evidence="3">
    <location>
        <begin position="1"/>
        <end position="28"/>
    </location>
</feature>
<keyword evidence="2" id="KW-1133">Transmembrane helix</keyword>
<gene>
    <name evidence="4" type="ORF">JF922_19400</name>
</gene>
<keyword evidence="2" id="KW-0472">Membrane</keyword>
<reference evidence="4" key="1">
    <citation type="submission" date="2020-10" db="EMBL/GenBank/DDBJ databases">
        <title>Ca. Dormibacterota MAGs.</title>
        <authorList>
            <person name="Montgomery K."/>
        </authorList>
    </citation>
    <scope>NUCLEOTIDE SEQUENCE [LARGE SCALE GENOMIC DNA]</scope>
    <source>
        <strain evidence="4">SC8812_S17_10</strain>
    </source>
</reference>
<keyword evidence="2" id="KW-0812">Transmembrane</keyword>
<protein>
    <recommendedName>
        <fullName evidence="6">LPXTG cell wall anchor domain-containing protein</fullName>
    </recommendedName>
</protein>
<evidence type="ECO:0000256" key="3">
    <source>
        <dbReference type="SAM" id="SignalP"/>
    </source>
</evidence>
<proteinExistence type="predicted"/>